<evidence type="ECO:0008006" key="4">
    <source>
        <dbReference type="Google" id="ProtNLM"/>
    </source>
</evidence>
<protein>
    <recommendedName>
        <fullName evidence="4">DUF4252 domain-containing protein</fullName>
    </recommendedName>
</protein>
<reference evidence="3" key="1">
    <citation type="journal article" date="2019" name="Int. J. Syst. Evol. Microbiol.">
        <title>The Global Catalogue of Microorganisms (GCM) 10K type strain sequencing project: providing services to taxonomists for standard genome sequencing and annotation.</title>
        <authorList>
            <consortium name="The Broad Institute Genomics Platform"/>
            <consortium name="The Broad Institute Genome Sequencing Center for Infectious Disease"/>
            <person name="Wu L."/>
            <person name="Ma J."/>
        </authorList>
    </citation>
    <scope>NUCLEOTIDE SEQUENCE [LARGE SCALE GENOMIC DNA]</scope>
    <source>
        <strain evidence="3">YJ-61-S</strain>
    </source>
</reference>
<evidence type="ECO:0000313" key="2">
    <source>
        <dbReference type="EMBL" id="MFC4633905.1"/>
    </source>
</evidence>
<dbReference type="EMBL" id="JBHSFV010000004">
    <property type="protein sequence ID" value="MFC4633905.1"/>
    <property type="molecule type" value="Genomic_DNA"/>
</dbReference>
<evidence type="ECO:0000313" key="3">
    <source>
        <dbReference type="Proteomes" id="UP001596043"/>
    </source>
</evidence>
<evidence type="ECO:0000256" key="1">
    <source>
        <dbReference type="SAM" id="SignalP"/>
    </source>
</evidence>
<sequence>MKKRILLIGMILISMISYAQVVTAPQDEDAKKLKSTLELLNGAEVVMDVDTNLYPKLEGMSYFSEDEKAGIVPMVVPASFEKMKEDLEKQKDQPGVEILEQTAKEIGGKKLLVLKQRINREGVPYINMIFCERNTDESTILISTFYEESKERIYEATINKAIISAKIKS</sequence>
<keyword evidence="3" id="KW-1185">Reference proteome</keyword>
<comment type="caution">
    <text evidence="2">The sequence shown here is derived from an EMBL/GenBank/DDBJ whole genome shotgun (WGS) entry which is preliminary data.</text>
</comment>
<accession>A0ABV9HY04</accession>
<feature type="signal peptide" evidence="1">
    <location>
        <begin position="1"/>
        <end position="19"/>
    </location>
</feature>
<name>A0ABV9HY04_9FLAO</name>
<keyword evidence="1" id="KW-0732">Signal</keyword>
<organism evidence="2 3">
    <name type="scientific">Dokdonia ponticola</name>
    <dbReference type="NCBI Taxonomy" id="2041041"/>
    <lineage>
        <taxon>Bacteria</taxon>
        <taxon>Pseudomonadati</taxon>
        <taxon>Bacteroidota</taxon>
        <taxon>Flavobacteriia</taxon>
        <taxon>Flavobacteriales</taxon>
        <taxon>Flavobacteriaceae</taxon>
        <taxon>Dokdonia</taxon>
    </lineage>
</organism>
<gene>
    <name evidence="2" type="ORF">ACFO3O_08300</name>
</gene>
<feature type="chain" id="PRO_5047264361" description="DUF4252 domain-containing protein" evidence="1">
    <location>
        <begin position="20"/>
        <end position="169"/>
    </location>
</feature>
<proteinExistence type="predicted"/>
<dbReference type="RefSeq" id="WP_379978133.1">
    <property type="nucleotide sequence ID" value="NZ_JBHSFV010000004.1"/>
</dbReference>
<dbReference type="Proteomes" id="UP001596043">
    <property type="component" value="Unassembled WGS sequence"/>
</dbReference>